<proteinExistence type="predicted"/>
<evidence type="ECO:0000313" key="1">
    <source>
        <dbReference type="EMBL" id="VAW11185.1"/>
    </source>
</evidence>
<name>A0A3B0SYT0_9ZZZZ</name>
<gene>
    <name evidence="1" type="ORF">MNBD_BACTEROID03-940</name>
</gene>
<protein>
    <submittedName>
        <fullName evidence="1">Uncharacterized protein</fullName>
    </submittedName>
</protein>
<dbReference type="AlphaFoldDB" id="A0A3B0SYT0"/>
<sequence length="63" mass="7474">MNLSLILAFQHHNHYVFEVTNLKEASAFSRLKKFKRVRLQTFILKKVGYFICGLLYKKIAMII</sequence>
<reference evidence="1" key="1">
    <citation type="submission" date="2018-06" db="EMBL/GenBank/DDBJ databases">
        <authorList>
            <person name="Zhirakovskaya E."/>
        </authorList>
    </citation>
    <scope>NUCLEOTIDE SEQUENCE</scope>
</reference>
<accession>A0A3B0SYT0</accession>
<organism evidence="1">
    <name type="scientific">hydrothermal vent metagenome</name>
    <dbReference type="NCBI Taxonomy" id="652676"/>
    <lineage>
        <taxon>unclassified sequences</taxon>
        <taxon>metagenomes</taxon>
        <taxon>ecological metagenomes</taxon>
    </lineage>
</organism>
<dbReference type="EMBL" id="UOEL01000051">
    <property type="protein sequence ID" value="VAW11185.1"/>
    <property type="molecule type" value="Genomic_DNA"/>
</dbReference>